<evidence type="ECO:0000313" key="2">
    <source>
        <dbReference type="Proteomes" id="UP000886595"/>
    </source>
</evidence>
<reference evidence="1 2" key="1">
    <citation type="submission" date="2020-02" db="EMBL/GenBank/DDBJ databases">
        <authorList>
            <person name="Ma Q."/>
            <person name="Huang Y."/>
            <person name="Song X."/>
            <person name="Pei D."/>
        </authorList>
    </citation>
    <scope>NUCLEOTIDE SEQUENCE [LARGE SCALE GENOMIC DNA]</scope>
    <source>
        <strain evidence="1">Sxm20200214</strain>
        <tissue evidence="1">Leaf</tissue>
    </source>
</reference>
<accession>A0A8X8AY17</accession>
<proteinExistence type="predicted"/>
<dbReference type="AlphaFoldDB" id="A0A8X8AY17"/>
<gene>
    <name evidence="1" type="ORF">Bca52824_017980</name>
</gene>
<organism evidence="1 2">
    <name type="scientific">Brassica carinata</name>
    <name type="common">Ethiopian mustard</name>
    <name type="synonym">Abyssinian cabbage</name>
    <dbReference type="NCBI Taxonomy" id="52824"/>
    <lineage>
        <taxon>Eukaryota</taxon>
        <taxon>Viridiplantae</taxon>
        <taxon>Streptophyta</taxon>
        <taxon>Embryophyta</taxon>
        <taxon>Tracheophyta</taxon>
        <taxon>Spermatophyta</taxon>
        <taxon>Magnoliopsida</taxon>
        <taxon>eudicotyledons</taxon>
        <taxon>Gunneridae</taxon>
        <taxon>Pentapetalae</taxon>
        <taxon>rosids</taxon>
        <taxon>malvids</taxon>
        <taxon>Brassicales</taxon>
        <taxon>Brassicaceae</taxon>
        <taxon>Brassiceae</taxon>
        <taxon>Brassica</taxon>
    </lineage>
</organism>
<dbReference type="OrthoDB" id="10251342at2759"/>
<protein>
    <submittedName>
        <fullName evidence="1">Uncharacterized protein</fullName>
    </submittedName>
</protein>
<dbReference type="EMBL" id="JAAMPC010000004">
    <property type="protein sequence ID" value="KAG2314858.1"/>
    <property type="molecule type" value="Genomic_DNA"/>
</dbReference>
<comment type="caution">
    <text evidence="1">The sequence shown here is derived from an EMBL/GenBank/DDBJ whole genome shotgun (WGS) entry which is preliminary data.</text>
</comment>
<keyword evidence="2" id="KW-1185">Reference proteome</keyword>
<name>A0A8X8AY17_BRACI</name>
<sequence length="79" mass="9215">MAQMRWKLALKIREKITTTPRRDIKRESRREEKVVKAAVLDKSTKVINKYHDQDTTDHVTSGFIDEVGDAAALRQVQYE</sequence>
<evidence type="ECO:0000313" key="1">
    <source>
        <dbReference type="EMBL" id="KAG2314858.1"/>
    </source>
</evidence>
<dbReference type="Proteomes" id="UP000886595">
    <property type="component" value="Unassembled WGS sequence"/>
</dbReference>